<evidence type="ECO:0000256" key="14">
    <source>
        <dbReference type="ARBA" id="ARBA00049744"/>
    </source>
</evidence>
<dbReference type="PROSITE" id="PS00623">
    <property type="entry name" value="GMC_OXRED_1"/>
    <property type="match status" value="1"/>
</dbReference>
<evidence type="ECO:0000256" key="6">
    <source>
        <dbReference type="ARBA" id="ARBA00023002"/>
    </source>
</evidence>
<dbReference type="InterPro" id="IPR000073">
    <property type="entry name" value="AB_hydrolase_1"/>
</dbReference>
<accession>A0A518BEH4</accession>
<gene>
    <name evidence="18" type="primary">choD</name>
    <name evidence="18" type="ORF">Pla133_04600</name>
</gene>
<evidence type="ECO:0000256" key="10">
    <source>
        <dbReference type="ARBA" id="ARBA00023235"/>
    </source>
</evidence>
<dbReference type="AlphaFoldDB" id="A0A518BEH4"/>
<reference evidence="18 19" key="1">
    <citation type="submission" date="2019-02" db="EMBL/GenBank/DDBJ databases">
        <title>Deep-cultivation of Planctomycetes and their phenomic and genomic characterization uncovers novel biology.</title>
        <authorList>
            <person name="Wiegand S."/>
            <person name="Jogler M."/>
            <person name="Boedeker C."/>
            <person name="Pinto D."/>
            <person name="Vollmers J."/>
            <person name="Rivas-Marin E."/>
            <person name="Kohn T."/>
            <person name="Peeters S.H."/>
            <person name="Heuer A."/>
            <person name="Rast P."/>
            <person name="Oberbeckmann S."/>
            <person name="Bunk B."/>
            <person name="Jeske O."/>
            <person name="Meyerdierks A."/>
            <person name="Storesund J.E."/>
            <person name="Kallscheuer N."/>
            <person name="Luecker S."/>
            <person name="Lage O.M."/>
            <person name="Pohl T."/>
            <person name="Merkel B.J."/>
            <person name="Hornburger P."/>
            <person name="Mueller R.-W."/>
            <person name="Bruemmer F."/>
            <person name="Labrenz M."/>
            <person name="Spormann A.M."/>
            <person name="Op den Camp H."/>
            <person name="Overmann J."/>
            <person name="Amann R."/>
            <person name="Jetten M.S.M."/>
            <person name="Mascher T."/>
            <person name="Medema M.H."/>
            <person name="Devos D.P."/>
            <person name="Kaster A.-K."/>
            <person name="Ovreas L."/>
            <person name="Rohde M."/>
            <person name="Galperin M.Y."/>
            <person name="Jogler C."/>
        </authorList>
    </citation>
    <scope>NUCLEOTIDE SEQUENCE [LARGE SCALE GENOMIC DNA]</scope>
    <source>
        <strain evidence="18 19">Pla133</strain>
    </source>
</reference>
<dbReference type="RefSeq" id="WP_145061951.1">
    <property type="nucleotide sequence ID" value="NZ_CP036287.1"/>
</dbReference>
<keyword evidence="5 16" id="KW-0274">FAD</keyword>
<dbReference type="EMBL" id="CP036287">
    <property type="protein sequence ID" value="QDU65395.1"/>
    <property type="molecule type" value="Genomic_DNA"/>
</dbReference>
<dbReference type="EC" id="1.1.3.6" evidence="13"/>
<dbReference type="Pfam" id="PF00732">
    <property type="entry name" value="GMC_oxred_N"/>
    <property type="match status" value="1"/>
</dbReference>
<comment type="similarity">
    <text evidence="2 16">Belongs to the GMC oxidoreductase family.</text>
</comment>
<evidence type="ECO:0000256" key="1">
    <source>
        <dbReference type="ARBA" id="ARBA00001974"/>
    </source>
</evidence>
<dbReference type="PANTHER" id="PTHR47470:SF1">
    <property type="entry name" value="FAD-DEPENDENT OXIDOREDUCTASE 2 FAD BINDING DOMAIN-CONTAINING PROTEIN"/>
    <property type="match status" value="1"/>
</dbReference>
<dbReference type="GO" id="GO:0008203">
    <property type="term" value="P:cholesterol metabolic process"/>
    <property type="evidence" value="ECO:0007669"/>
    <property type="project" value="UniProtKB-KW"/>
</dbReference>
<keyword evidence="9" id="KW-0753">Steroid metabolism</keyword>
<keyword evidence="7" id="KW-0443">Lipid metabolism</keyword>
<dbReference type="Proteomes" id="UP000316921">
    <property type="component" value="Chromosome"/>
</dbReference>
<dbReference type="Pfam" id="PF05199">
    <property type="entry name" value="GMC_oxred_C"/>
    <property type="match status" value="1"/>
</dbReference>
<name>A0A518BEH4_9BACT</name>
<keyword evidence="6 18" id="KW-0560">Oxidoreductase</keyword>
<dbReference type="Pfam" id="PF00561">
    <property type="entry name" value="Abhydrolase_1"/>
    <property type="match status" value="1"/>
</dbReference>
<evidence type="ECO:0000256" key="2">
    <source>
        <dbReference type="ARBA" id="ARBA00010790"/>
    </source>
</evidence>
<dbReference type="SUPFAM" id="SSF53474">
    <property type="entry name" value="alpha/beta-Hydrolases"/>
    <property type="match status" value="1"/>
</dbReference>
<dbReference type="GO" id="GO:0016995">
    <property type="term" value="F:cholesterol oxidase activity"/>
    <property type="evidence" value="ECO:0007669"/>
    <property type="project" value="UniProtKB-EC"/>
</dbReference>
<keyword evidence="19" id="KW-1185">Reference proteome</keyword>
<proteinExistence type="inferred from homology"/>
<keyword evidence="10" id="KW-0413">Isomerase</keyword>
<evidence type="ECO:0000256" key="13">
    <source>
        <dbReference type="ARBA" id="ARBA00049723"/>
    </source>
</evidence>
<dbReference type="PANTHER" id="PTHR47470">
    <property type="entry name" value="CHOLESTEROL OXIDASE"/>
    <property type="match status" value="1"/>
</dbReference>
<dbReference type="KEGG" id="pbap:Pla133_04600"/>
<dbReference type="Gene3D" id="3.40.50.1820">
    <property type="entry name" value="alpha/beta hydrolase"/>
    <property type="match status" value="1"/>
</dbReference>
<dbReference type="InterPro" id="IPR003953">
    <property type="entry name" value="FAD-dep_OxRdtase_2_FAD-bd"/>
</dbReference>
<dbReference type="Gene3D" id="3.50.50.60">
    <property type="entry name" value="FAD/NAD(P)-binding domain"/>
    <property type="match status" value="3"/>
</dbReference>
<evidence type="ECO:0000256" key="7">
    <source>
        <dbReference type="ARBA" id="ARBA00023098"/>
    </source>
</evidence>
<dbReference type="InterPro" id="IPR029058">
    <property type="entry name" value="AB_hydrolase_fold"/>
</dbReference>
<evidence type="ECO:0000256" key="9">
    <source>
        <dbReference type="ARBA" id="ARBA00023221"/>
    </source>
</evidence>
<comment type="pathway">
    <text evidence="12">Steroid metabolism; cholesterol degradation.</text>
</comment>
<dbReference type="InterPro" id="IPR000172">
    <property type="entry name" value="GMC_OxRdtase_N"/>
</dbReference>
<dbReference type="EC" id="5.3.3.1" evidence="11"/>
<evidence type="ECO:0000256" key="15">
    <source>
        <dbReference type="ARBA" id="ARBA00049778"/>
    </source>
</evidence>
<dbReference type="GO" id="GO:0004769">
    <property type="term" value="F:steroid Delta-isomerase activity"/>
    <property type="evidence" value="ECO:0007669"/>
    <property type="project" value="UniProtKB-EC"/>
</dbReference>
<evidence type="ECO:0000256" key="5">
    <source>
        <dbReference type="ARBA" id="ARBA00022827"/>
    </source>
</evidence>
<evidence type="ECO:0000256" key="11">
    <source>
        <dbReference type="ARBA" id="ARBA00038856"/>
    </source>
</evidence>
<dbReference type="PROSITE" id="PS51257">
    <property type="entry name" value="PROKAR_LIPOPROTEIN"/>
    <property type="match status" value="1"/>
</dbReference>
<organism evidence="18 19">
    <name type="scientific">Engelhardtia mirabilis</name>
    <dbReference type="NCBI Taxonomy" id="2528011"/>
    <lineage>
        <taxon>Bacteria</taxon>
        <taxon>Pseudomonadati</taxon>
        <taxon>Planctomycetota</taxon>
        <taxon>Planctomycetia</taxon>
        <taxon>Planctomycetia incertae sedis</taxon>
        <taxon>Engelhardtia</taxon>
    </lineage>
</organism>
<keyword evidence="3" id="KW-0153">Cholesterol metabolism</keyword>
<evidence type="ECO:0000256" key="16">
    <source>
        <dbReference type="RuleBase" id="RU003968"/>
    </source>
</evidence>
<evidence type="ECO:0000313" key="18">
    <source>
        <dbReference type="EMBL" id="QDU65395.1"/>
    </source>
</evidence>
<sequence length="1154" mass="124172">MTTRLSRDIATLEPRYDVVVVGSGYGAAIAACRLARAGQSVCVLERGREFDRFPTTLGAAKDELSFTLTTREASARLGNPNGLYDFRVNDDVNVFQGNGLGGTSLINANVALRPTPEVFEGDAWPDALVEDGGEGLERGFQRAEAMLQPTPYPAGAPELKKLSALERSAEALGAGHCFYRPPINVAFEDRVNAAGVTQVACNLCGDCVTGCNTGSKGTLTQNYLPDAVRHGAEIFTEASVRHVERQGDGWVVHFDALCAGRELFGDQELFVRAGRVVLGAGALGSTEILLRSAARGLSLSPRLGARFTGNGDVLAFAYNADERIDGVGAGDDEPDPEHPVGPCITGIIDLRDREGVAHDMVIEEGSLPGLARDFLGGALAVAAKLDGEDTDSGFMDSIGERLRQWGIGGKALDHTQTFLVMSHDDGAGRLELDGDHVRVHWEDYADQPIFEEVDRTLYQASVPLGATYVRNPGSTEMLGERLVTVHPLGGCPMGADASRGVVDHAGRVFRGDGAEGAVHEGLYVLDGSIIPRPLGVNPLLTISALAERACEIMAQDAGWDASQIVRGVDATTPVGAAGPRPVGVEFTETMRGWIDLDPEAEAGPAAAARGKDVDAAFEFTLTVGVDDIRAFSRDPLATATMFGTALAPVLSDGPMTVHDGRFRLFVPDDDRVRRRRMEYSMNLETIEGESLRFTGWKEVRDDAGIDVVADTTTLFFHVDDAAGARRGAGQLVIEPLDFARQLRTMKATGASSKLEGLGALARFGGLFAGSLLDVYAPFFAGDSANTVTRKDPSALGTSANLTVDVPPRERRAIAAPVPEVHPLVTADGVELRLLRYRAGDRRPLLLLHGLGVSSRIFTIDTIEQNLVEALCAAGHDVWLLENRTSIEVPAAHERFSGDEIADHDYPAAIAHLRRVTDFDQIDVVGHCFGGTTLFMALLSGMTGVHSVVTSQTAAHVVAPLMTRLKSGLHLPGVLDLMGVDSLTAYAGEHPTWRASLFSKLLRLQPLEAEEWCSSSVCHRIAFLYGPLYEHDRLNRATHEALREMFGVANIDAFAHLARMVRAGHLVGANGSERYLPHLDRLDLPITFIHGSENACFEPATTRRTHDALVERFGPDRYSYHLIDGYGHIDCIFGAHASRDVYPAILAHLDRFSPA</sequence>
<dbReference type="InterPro" id="IPR036188">
    <property type="entry name" value="FAD/NAD-bd_sf"/>
</dbReference>
<dbReference type="InterPro" id="IPR052542">
    <property type="entry name" value="Cholesterol_Oxidase"/>
</dbReference>
<feature type="domain" description="Glucose-methanol-choline oxidoreductase N-terminal" evidence="17">
    <location>
        <begin position="97"/>
        <end position="120"/>
    </location>
</feature>
<evidence type="ECO:0000256" key="3">
    <source>
        <dbReference type="ARBA" id="ARBA00022548"/>
    </source>
</evidence>
<dbReference type="InterPro" id="IPR007867">
    <property type="entry name" value="GMC_OxRtase_C"/>
</dbReference>
<evidence type="ECO:0000256" key="4">
    <source>
        <dbReference type="ARBA" id="ARBA00022630"/>
    </source>
</evidence>
<keyword evidence="8" id="KW-1207">Sterol metabolism</keyword>
<keyword evidence="4 16" id="KW-0285">Flavoprotein</keyword>
<evidence type="ECO:0000259" key="17">
    <source>
        <dbReference type="PROSITE" id="PS00623"/>
    </source>
</evidence>
<protein>
    <recommendedName>
        <fullName evidence="14">Cholesterol oxidase</fullName>
        <ecNumber evidence="13">1.1.3.6</ecNumber>
        <ecNumber evidence="11">5.3.3.1</ecNumber>
    </recommendedName>
    <alternativeName>
        <fullName evidence="15">Cholesterol isomerase</fullName>
    </alternativeName>
</protein>
<evidence type="ECO:0000313" key="19">
    <source>
        <dbReference type="Proteomes" id="UP000316921"/>
    </source>
</evidence>
<comment type="cofactor">
    <cofactor evidence="1">
        <name>FAD</name>
        <dbReference type="ChEBI" id="CHEBI:57692"/>
    </cofactor>
</comment>
<dbReference type="Pfam" id="PF00890">
    <property type="entry name" value="FAD_binding_2"/>
    <property type="match status" value="1"/>
</dbReference>
<dbReference type="GO" id="GO:0050660">
    <property type="term" value="F:flavin adenine dinucleotide binding"/>
    <property type="evidence" value="ECO:0007669"/>
    <property type="project" value="InterPro"/>
</dbReference>
<evidence type="ECO:0000256" key="12">
    <source>
        <dbReference type="ARBA" id="ARBA00049645"/>
    </source>
</evidence>
<evidence type="ECO:0000256" key="8">
    <source>
        <dbReference type="ARBA" id="ARBA00023166"/>
    </source>
</evidence>
<dbReference type="SUPFAM" id="SSF51905">
    <property type="entry name" value="FAD/NAD(P)-binding domain"/>
    <property type="match status" value="1"/>
</dbReference>